<dbReference type="SUPFAM" id="SSF50494">
    <property type="entry name" value="Trypsin-like serine proteases"/>
    <property type="match status" value="1"/>
</dbReference>
<evidence type="ECO:0000313" key="6">
    <source>
        <dbReference type="Proteomes" id="UP000766570"/>
    </source>
</evidence>
<dbReference type="InterPro" id="IPR013783">
    <property type="entry name" value="Ig-like_fold"/>
</dbReference>
<feature type="chain" id="PRO_5046783001" evidence="3">
    <location>
        <begin position="29"/>
        <end position="998"/>
    </location>
</feature>
<proteinExistence type="predicted"/>
<dbReference type="Pfam" id="PF00089">
    <property type="entry name" value="Trypsin"/>
    <property type="match status" value="1"/>
</dbReference>
<feature type="compositionally biased region" description="Basic and acidic residues" evidence="1">
    <location>
        <begin position="155"/>
        <end position="181"/>
    </location>
</feature>
<name>A0ABS4WEJ8_9MICC</name>
<feature type="region of interest" description="Disordered" evidence="1">
    <location>
        <begin position="35"/>
        <end position="67"/>
    </location>
</feature>
<dbReference type="NCBIfam" id="TIGR01167">
    <property type="entry name" value="LPXTG_anchor"/>
    <property type="match status" value="1"/>
</dbReference>
<keyword evidence="2" id="KW-0472">Membrane</keyword>
<comment type="caution">
    <text evidence="5">The sequence shown here is derived from an EMBL/GenBank/DDBJ whole genome shotgun (WGS) entry which is preliminary data.</text>
</comment>
<dbReference type="EMBL" id="JAGIOE010000001">
    <property type="protein sequence ID" value="MBP2374590.1"/>
    <property type="molecule type" value="Genomic_DNA"/>
</dbReference>
<dbReference type="Proteomes" id="UP000766570">
    <property type="component" value="Unassembled WGS sequence"/>
</dbReference>
<dbReference type="RefSeq" id="WP_209907590.1">
    <property type="nucleotide sequence ID" value="NZ_BAAAMI010000017.1"/>
</dbReference>
<sequence>MHDSSRALLKRGSIAAATTALVIGSSFAAPAIATTTASPEPVSTEMSAAPTVEKPENEPKAELPGGLKEALKRDLGISPEEFEERGDIAALADELQVQLKQAGLEATFELAEKTINVSVEASTFEAVTKKLNELTKDITVDLNVVAVKPLEISEADGKSSNDSDSKDDKTVEHKLDHDEAPKATLPAPTKGAEPKAEAPKTELKAPRSAEALLDAFVESVDADSVAQLQAVMETRDGFVIRSGGPATVESPTPTPSNARLLRVPQPEKLSPAEFADQFVNVTFEASKGPAKAADASDVLGGMGYGAPFGAPGSYALCSIGFNGFNGAGEAAAISAGHCTHDGAIKDVQIIEHDAPNDPSGIGSDLGTFGFSQFGGPGNSGIPGWTNTTPPKDYTNVGTDIAVIDKINPELTQPALVTKWGKGVDERESSTKVTGVASAIIGTDICKSGRTTGWQCGTVDEVGVFVVGGYKPGTDVRGVSGFGMMNPGFTKANEGDSGGAAIAGGNAVGVTSAIGQSEDPETHVVYDRAYFTDIKDGLKHTAGYSIALFLNAPAVATPASGSNVSAGETLNGTVAGAPTGSTVRIKSAGQKDISAKVANGKFSFKAPAKFGKFDFTLQTINGHNESTITAGSFNVVIGAPAITTPKNDATLNAPVSTISGTGVVGATVTLTGDATGTAKVAADGTWSVKLALALSYGEHSISATQARDGQTSKAVTSAFKIQLVAPAITTPANGKTYTEAQKVIAGTGVAGAEVKLTLPDAEQASAAATQLVTVGNDGKWSFTLEDDAALSYGSHSVTAVQSVGETTSAAAKSSFKVVPVAPSIDSPTDGQKFAFDEAPKTISGFGINGATIKVTIGDTELTATVADGAWTVLVPADLKSGDHKVTAVQVIDEVASASTSISFALAAEPKPEPTEEPTASPEPSEEPTASPKPSQEPEPSKAPVVPQGNTNDDDSDSDPLANTGPNAALPFIATGGVLLVAGGAFLLFRRKNTNGHHGA</sequence>
<organism evidence="5 6">
    <name type="scientific">Paeniglutamicibacter psychrophenolicus</name>
    <dbReference type="NCBI Taxonomy" id="257454"/>
    <lineage>
        <taxon>Bacteria</taxon>
        <taxon>Bacillati</taxon>
        <taxon>Actinomycetota</taxon>
        <taxon>Actinomycetes</taxon>
        <taxon>Micrococcales</taxon>
        <taxon>Micrococcaceae</taxon>
        <taxon>Paeniglutamicibacter</taxon>
    </lineage>
</organism>
<keyword evidence="2" id="KW-0812">Transmembrane</keyword>
<dbReference type="CDD" id="cd21112">
    <property type="entry name" value="alphaLP-like"/>
    <property type="match status" value="1"/>
</dbReference>
<evidence type="ECO:0000259" key="4">
    <source>
        <dbReference type="Pfam" id="PF00089"/>
    </source>
</evidence>
<evidence type="ECO:0000313" key="5">
    <source>
        <dbReference type="EMBL" id="MBP2374590.1"/>
    </source>
</evidence>
<gene>
    <name evidence="5" type="ORF">JOF46_002502</name>
</gene>
<feature type="compositionally biased region" description="Basic and acidic residues" evidence="1">
    <location>
        <begin position="192"/>
        <end position="204"/>
    </location>
</feature>
<evidence type="ECO:0000256" key="3">
    <source>
        <dbReference type="SAM" id="SignalP"/>
    </source>
</evidence>
<evidence type="ECO:0000256" key="1">
    <source>
        <dbReference type="SAM" id="MobiDB-lite"/>
    </source>
</evidence>
<feature type="compositionally biased region" description="Low complexity" evidence="1">
    <location>
        <begin position="915"/>
        <end position="932"/>
    </location>
</feature>
<protein>
    <submittedName>
        <fullName evidence="5">LPXTG-motif cell wall-anchored protein</fullName>
    </submittedName>
</protein>
<feature type="region of interest" description="Disordered" evidence="1">
    <location>
        <begin position="904"/>
        <end position="965"/>
    </location>
</feature>
<dbReference type="InterPro" id="IPR018114">
    <property type="entry name" value="TRYPSIN_HIS"/>
</dbReference>
<feature type="region of interest" description="Disordered" evidence="1">
    <location>
        <begin position="154"/>
        <end position="204"/>
    </location>
</feature>
<reference evidence="5 6" key="1">
    <citation type="submission" date="2021-03" db="EMBL/GenBank/DDBJ databases">
        <title>Sequencing the genomes of 1000 actinobacteria strains.</title>
        <authorList>
            <person name="Klenk H.-P."/>
        </authorList>
    </citation>
    <scope>NUCLEOTIDE SEQUENCE [LARGE SCALE GENOMIC DNA]</scope>
    <source>
        <strain evidence="5 6">DSM 15454</strain>
    </source>
</reference>
<dbReference type="PROSITE" id="PS00134">
    <property type="entry name" value="TRYPSIN_HIS"/>
    <property type="match status" value="1"/>
</dbReference>
<dbReference type="InterPro" id="IPR043504">
    <property type="entry name" value="Peptidase_S1_PA_chymotrypsin"/>
</dbReference>
<dbReference type="InterPro" id="IPR009003">
    <property type="entry name" value="Peptidase_S1_PA"/>
</dbReference>
<feature type="signal peptide" evidence="3">
    <location>
        <begin position="1"/>
        <end position="28"/>
    </location>
</feature>
<feature type="transmembrane region" description="Helical" evidence="2">
    <location>
        <begin position="966"/>
        <end position="987"/>
    </location>
</feature>
<evidence type="ECO:0000256" key="2">
    <source>
        <dbReference type="SAM" id="Phobius"/>
    </source>
</evidence>
<keyword evidence="6" id="KW-1185">Reference proteome</keyword>
<dbReference type="Gene3D" id="2.60.40.10">
    <property type="entry name" value="Immunoglobulins"/>
    <property type="match status" value="3"/>
</dbReference>
<keyword evidence="3" id="KW-0732">Signal</keyword>
<accession>A0ABS4WEJ8</accession>
<dbReference type="InterPro" id="IPR001254">
    <property type="entry name" value="Trypsin_dom"/>
</dbReference>
<dbReference type="NCBIfam" id="NF033510">
    <property type="entry name" value="Ca_tandemer"/>
    <property type="match status" value="2"/>
</dbReference>
<keyword evidence="2" id="KW-1133">Transmembrane helix</keyword>
<feature type="domain" description="Peptidase S1" evidence="4">
    <location>
        <begin position="439"/>
        <end position="528"/>
    </location>
</feature>
<dbReference type="Gene3D" id="2.40.10.10">
    <property type="entry name" value="Trypsin-like serine proteases"/>
    <property type="match status" value="2"/>
</dbReference>